<dbReference type="PANTHER" id="PTHR14233">
    <property type="entry name" value="DUF914-RELATED"/>
    <property type="match status" value="1"/>
</dbReference>
<evidence type="ECO:0000256" key="2">
    <source>
        <dbReference type="ARBA" id="ARBA00007863"/>
    </source>
</evidence>
<accession>A0A183F0K2</accession>
<comment type="similarity">
    <text evidence="2">Belongs to the SLC35F solute transporter family.</text>
</comment>
<dbReference type="GO" id="GO:0016020">
    <property type="term" value="C:membrane"/>
    <property type="evidence" value="ECO:0007669"/>
    <property type="project" value="UniProtKB-SubCell"/>
</dbReference>
<dbReference type="EMBL" id="UYRT01113612">
    <property type="protein sequence ID" value="VDN49412.1"/>
    <property type="molecule type" value="Genomic_DNA"/>
</dbReference>
<dbReference type="InterPro" id="IPR009262">
    <property type="entry name" value="SLC35_F1/F2/F6"/>
</dbReference>
<evidence type="ECO:0000313" key="9">
    <source>
        <dbReference type="Proteomes" id="UP000271098"/>
    </source>
</evidence>
<dbReference type="Pfam" id="PF06027">
    <property type="entry name" value="SLC35F"/>
    <property type="match status" value="1"/>
</dbReference>
<dbReference type="WBParaSite" id="GPUH_0002677301-mRNA-1">
    <property type="protein sequence ID" value="GPUH_0002677301-mRNA-1"/>
    <property type="gene ID" value="GPUH_0002677301"/>
</dbReference>
<keyword evidence="5" id="KW-1133">Transmembrane helix</keyword>
<keyword evidence="4" id="KW-0812">Transmembrane</keyword>
<evidence type="ECO:0000313" key="8">
    <source>
        <dbReference type="EMBL" id="VDN49412.1"/>
    </source>
</evidence>
<evidence type="ECO:0000256" key="7">
    <source>
        <dbReference type="ARBA" id="ARBA00037727"/>
    </source>
</evidence>
<sequence length="119" mass="12393">MASSQQQPPTSSHMNVSNALPANGVISTGGAFAKASTATISQVNIPLRTSVAHGTVQVYEDEEGIDCSPCCSNETFRRTFRNIVYGQILSLCLCGTGVSSQLLSNQGVNVPTGNFAVAL</sequence>
<gene>
    <name evidence="8" type="ORF">GPUH_LOCUS26743</name>
</gene>
<reference evidence="10" key="1">
    <citation type="submission" date="2016-06" db="UniProtKB">
        <authorList>
            <consortium name="WormBaseParasite"/>
        </authorList>
    </citation>
    <scope>IDENTIFICATION</scope>
</reference>
<keyword evidence="9" id="KW-1185">Reference proteome</keyword>
<keyword evidence="3" id="KW-0813">Transport</keyword>
<organism evidence="10">
    <name type="scientific">Gongylonema pulchrum</name>
    <dbReference type="NCBI Taxonomy" id="637853"/>
    <lineage>
        <taxon>Eukaryota</taxon>
        <taxon>Metazoa</taxon>
        <taxon>Ecdysozoa</taxon>
        <taxon>Nematoda</taxon>
        <taxon>Chromadorea</taxon>
        <taxon>Rhabditida</taxon>
        <taxon>Spirurina</taxon>
        <taxon>Spiruromorpha</taxon>
        <taxon>Spiruroidea</taxon>
        <taxon>Gongylonematidae</taxon>
        <taxon>Gongylonema</taxon>
    </lineage>
</organism>
<evidence type="ECO:0000256" key="5">
    <source>
        <dbReference type="ARBA" id="ARBA00022989"/>
    </source>
</evidence>
<dbReference type="InterPro" id="IPR052221">
    <property type="entry name" value="SLC35F_Transporter"/>
</dbReference>
<comment type="function">
    <text evidence="7">Putative solute transporter.</text>
</comment>
<evidence type="ECO:0000256" key="1">
    <source>
        <dbReference type="ARBA" id="ARBA00004141"/>
    </source>
</evidence>
<evidence type="ECO:0000256" key="4">
    <source>
        <dbReference type="ARBA" id="ARBA00022692"/>
    </source>
</evidence>
<evidence type="ECO:0000313" key="10">
    <source>
        <dbReference type="WBParaSite" id="GPUH_0002677301-mRNA-1"/>
    </source>
</evidence>
<evidence type="ECO:0000256" key="6">
    <source>
        <dbReference type="ARBA" id="ARBA00023136"/>
    </source>
</evidence>
<dbReference type="OrthoDB" id="429955at2759"/>
<evidence type="ECO:0000256" key="3">
    <source>
        <dbReference type="ARBA" id="ARBA00022448"/>
    </source>
</evidence>
<protein>
    <submittedName>
        <fullName evidence="10">LITAF domain-containing protein</fullName>
    </submittedName>
</protein>
<comment type="subcellular location">
    <subcellularLocation>
        <location evidence="1">Membrane</location>
        <topology evidence="1">Multi-pass membrane protein</topology>
    </subcellularLocation>
</comment>
<keyword evidence="6" id="KW-0472">Membrane</keyword>
<dbReference type="GO" id="GO:0022857">
    <property type="term" value="F:transmembrane transporter activity"/>
    <property type="evidence" value="ECO:0007669"/>
    <property type="project" value="InterPro"/>
</dbReference>
<dbReference type="AlphaFoldDB" id="A0A183F0K2"/>
<name>A0A183F0K2_9BILA</name>
<dbReference type="Proteomes" id="UP000271098">
    <property type="component" value="Unassembled WGS sequence"/>
</dbReference>
<proteinExistence type="inferred from homology"/>
<dbReference type="PANTHER" id="PTHR14233:SF4">
    <property type="entry name" value="SOLUTE CARRIER FAMILY 35 MEMBER F2"/>
    <property type="match status" value="1"/>
</dbReference>
<reference evidence="8 9" key="2">
    <citation type="submission" date="2018-11" db="EMBL/GenBank/DDBJ databases">
        <authorList>
            <consortium name="Pathogen Informatics"/>
        </authorList>
    </citation>
    <scope>NUCLEOTIDE SEQUENCE [LARGE SCALE GENOMIC DNA]</scope>
</reference>